<accession>A0ABP9HW40</accession>
<sequence>MNMQQIHWRKSSYSNTHPEGDCVEVAPLEALTGVRDTKARDRGHIEASPAAWCAFLTALRT</sequence>
<feature type="domain" description="DUF397" evidence="1">
    <location>
        <begin position="7"/>
        <end position="60"/>
    </location>
</feature>
<dbReference type="Pfam" id="PF04149">
    <property type="entry name" value="DUF397"/>
    <property type="match status" value="1"/>
</dbReference>
<evidence type="ECO:0000313" key="3">
    <source>
        <dbReference type="Proteomes" id="UP001500466"/>
    </source>
</evidence>
<evidence type="ECO:0000313" key="2">
    <source>
        <dbReference type="EMBL" id="GAA4980224.1"/>
    </source>
</evidence>
<comment type="caution">
    <text evidence="2">The sequence shown here is derived from an EMBL/GenBank/DDBJ whole genome shotgun (WGS) entry which is preliminary data.</text>
</comment>
<keyword evidence="3" id="KW-1185">Reference proteome</keyword>
<evidence type="ECO:0000259" key="1">
    <source>
        <dbReference type="Pfam" id="PF04149"/>
    </source>
</evidence>
<proteinExistence type="predicted"/>
<organism evidence="2 3">
    <name type="scientific">Yinghuangia aomiensis</name>
    <dbReference type="NCBI Taxonomy" id="676205"/>
    <lineage>
        <taxon>Bacteria</taxon>
        <taxon>Bacillati</taxon>
        <taxon>Actinomycetota</taxon>
        <taxon>Actinomycetes</taxon>
        <taxon>Kitasatosporales</taxon>
        <taxon>Streptomycetaceae</taxon>
        <taxon>Yinghuangia</taxon>
    </lineage>
</organism>
<reference evidence="3" key="1">
    <citation type="journal article" date="2019" name="Int. J. Syst. Evol. Microbiol.">
        <title>The Global Catalogue of Microorganisms (GCM) 10K type strain sequencing project: providing services to taxonomists for standard genome sequencing and annotation.</title>
        <authorList>
            <consortium name="The Broad Institute Genomics Platform"/>
            <consortium name="The Broad Institute Genome Sequencing Center for Infectious Disease"/>
            <person name="Wu L."/>
            <person name="Ma J."/>
        </authorList>
    </citation>
    <scope>NUCLEOTIDE SEQUENCE [LARGE SCALE GENOMIC DNA]</scope>
    <source>
        <strain evidence="3">JCM 17986</strain>
    </source>
</reference>
<gene>
    <name evidence="2" type="ORF">GCM10023205_56530</name>
</gene>
<name>A0ABP9HW40_9ACTN</name>
<dbReference type="InterPro" id="IPR007278">
    <property type="entry name" value="DUF397"/>
</dbReference>
<dbReference type="Proteomes" id="UP001500466">
    <property type="component" value="Unassembled WGS sequence"/>
</dbReference>
<dbReference type="EMBL" id="BAABHS010000022">
    <property type="protein sequence ID" value="GAA4980224.1"/>
    <property type="molecule type" value="Genomic_DNA"/>
</dbReference>
<protein>
    <submittedName>
        <fullName evidence="2">DUF397 domain-containing protein</fullName>
    </submittedName>
</protein>